<feature type="domain" description="ABC transporter" evidence="16">
    <location>
        <begin position="619"/>
        <end position="850"/>
    </location>
</feature>
<evidence type="ECO:0000256" key="3">
    <source>
        <dbReference type="ARBA" id="ARBA00012191"/>
    </source>
</evidence>
<evidence type="ECO:0000256" key="4">
    <source>
        <dbReference type="ARBA" id="ARBA00022448"/>
    </source>
</evidence>
<dbReference type="GO" id="GO:0005524">
    <property type="term" value="F:ATP binding"/>
    <property type="evidence" value="ECO:0007669"/>
    <property type="project" value="UniProtKB-KW"/>
</dbReference>
<dbReference type="InterPro" id="IPR036640">
    <property type="entry name" value="ABC1_TM_sf"/>
</dbReference>
<dbReference type="Proteomes" id="UP000887540">
    <property type="component" value="Unplaced"/>
</dbReference>
<feature type="domain" description="ABC transporter" evidence="16">
    <location>
        <begin position="1243"/>
        <end position="1473"/>
    </location>
</feature>
<feature type="transmembrane region" description="Helical" evidence="15">
    <location>
        <begin position="152"/>
        <end position="170"/>
    </location>
</feature>
<keyword evidence="11 15" id="KW-1133">Transmembrane helix</keyword>
<evidence type="ECO:0000259" key="17">
    <source>
        <dbReference type="PROSITE" id="PS50929"/>
    </source>
</evidence>
<keyword evidence="10" id="KW-1278">Translocase</keyword>
<dbReference type="InterPro" id="IPR011527">
    <property type="entry name" value="ABC1_TM_dom"/>
</dbReference>
<dbReference type="GO" id="GO:0016887">
    <property type="term" value="F:ATP hydrolysis activity"/>
    <property type="evidence" value="ECO:0007669"/>
    <property type="project" value="InterPro"/>
</dbReference>
<evidence type="ECO:0000256" key="13">
    <source>
        <dbReference type="ARBA" id="ARBA00023180"/>
    </source>
</evidence>
<dbReference type="SMART" id="SM00382">
    <property type="entry name" value="AAA"/>
    <property type="match status" value="2"/>
</dbReference>
<feature type="transmembrane region" description="Helical" evidence="15">
    <location>
        <begin position="560"/>
        <end position="585"/>
    </location>
</feature>
<protein>
    <recommendedName>
        <fullName evidence="3">ABC-type xenobiotic transporter</fullName>
        <ecNumber evidence="3">7.6.2.2</ecNumber>
    </recommendedName>
</protein>
<keyword evidence="4" id="KW-0813">Transport</keyword>
<comment type="similarity">
    <text evidence="2">Belongs to the ABC transporter superfamily. ABCC family. Conjugate transporter (TC 3.A.1.208) subfamily.</text>
</comment>
<evidence type="ECO:0000259" key="16">
    <source>
        <dbReference type="PROSITE" id="PS50893"/>
    </source>
</evidence>
<dbReference type="SUPFAM" id="SSF52540">
    <property type="entry name" value="P-loop containing nucleoside triphosphate hydrolases"/>
    <property type="match status" value="2"/>
</dbReference>
<evidence type="ECO:0000256" key="12">
    <source>
        <dbReference type="ARBA" id="ARBA00023136"/>
    </source>
</evidence>
<dbReference type="SUPFAM" id="SSF90123">
    <property type="entry name" value="ABC transporter transmembrane region"/>
    <property type="match status" value="2"/>
</dbReference>
<feature type="transmembrane region" description="Helical" evidence="15">
    <location>
        <begin position="1059"/>
        <end position="1078"/>
    </location>
</feature>
<feature type="transmembrane region" description="Helical" evidence="15">
    <location>
        <begin position="444"/>
        <end position="464"/>
    </location>
</feature>
<keyword evidence="13" id="KW-0325">Glycoprotein</keyword>
<proteinExistence type="inferred from homology"/>
<feature type="domain" description="ABC transmembrane type-1" evidence="17">
    <location>
        <begin position="310"/>
        <end position="586"/>
    </location>
</feature>
<evidence type="ECO:0000256" key="11">
    <source>
        <dbReference type="ARBA" id="ARBA00022989"/>
    </source>
</evidence>
<evidence type="ECO:0000256" key="15">
    <source>
        <dbReference type="SAM" id="Phobius"/>
    </source>
</evidence>
<evidence type="ECO:0000256" key="8">
    <source>
        <dbReference type="ARBA" id="ARBA00022741"/>
    </source>
</evidence>
<keyword evidence="8" id="KW-0547">Nucleotide-binding</keyword>
<dbReference type="FunFam" id="1.20.1560.10:FF:000013">
    <property type="entry name" value="ABC transporter C family member 2"/>
    <property type="match status" value="1"/>
</dbReference>
<dbReference type="PROSITE" id="PS50929">
    <property type="entry name" value="ABC_TM1F"/>
    <property type="match status" value="2"/>
</dbReference>
<dbReference type="CDD" id="cd18605">
    <property type="entry name" value="ABC_6TM_MRP7_D2_like"/>
    <property type="match status" value="1"/>
</dbReference>
<dbReference type="PANTHER" id="PTHR24223:SF330">
    <property type="entry name" value="ATP-BINDING CASSETTE SUB-FAMILY C MEMBER 10"/>
    <property type="match status" value="1"/>
</dbReference>
<dbReference type="PROSITE" id="PS00211">
    <property type="entry name" value="ABC_TRANSPORTER_1"/>
    <property type="match status" value="1"/>
</dbReference>
<accession>A0A914CRM5</accession>
<dbReference type="Pfam" id="PF00664">
    <property type="entry name" value="ABC_membrane"/>
    <property type="match status" value="2"/>
</dbReference>
<keyword evidence="18" id="KW-1185">Reference proteome</keyword>
<organism evidence="18 19">
    <name type="scientific">Acrobeloides nanus</name>
    <dbReference type="NCBI Taxonomy" id="290746"/>
    <lineage>
        <taxon>Eukaryota</taxon>
        <taxon>Metazoa</taxon>
        <taxon>Ecdysozoa</taxon>
        <taxon>Nematoda</taxon>
        <taxon>Chromadorea</taxon>
        <taxon>Rhabditida</taxon>
        <taxon>Tylenchina</taxon>
        <taxon>Cephalobomorpha</taxon>
        <taxon>Cephaloboidea</taxon>
        <taxon>Cephalobidae</taxon>
        <taxon>Acrobeloides</taxon>
    </lineage>
</organism>
<evidence type="ECO:0000256" key="2">
    <source>
        <dbReference type="ARBA" id="ARBA00009726"/>
    </source>
</evidence>
<dbReference type="FunFam" id="1.20.1560.10:FF:000037">
    <property type="entry name" value="ATP-binding cassette subfamily C member 10"/>
    <property type="match status" value="1"/>
</dbReference>
<evidence type="ECO:0000256" key="14">
    <source>
        <dbReference type="ARBA" id="ARBA00034018"/>
    </source>
</evidence>
<keyword evidence="9" id="KW-0067">ATP-binding</keyword>
<dbReference type="GO" id="GO:0005886">
    <property type="term" value="C:plasma membrane"/>
    <property type="evidence" value="ECO:0007669"/>
    <property type="project" value="UniProtKB-SubCell"/>
</dbReference>
<dbReference type="Gene3D" id="1.20.1560.10">
    <property type="entry name" value="ABC transporter type 1, transmembrane domain"/>
    <property type="match status" value="2"/>
</dbReference>
<feature type="transmembrane region" description="Helical" evidence="15">
    <location>
        <begin position="305"/>
        <end position="330"/>
    </location>
</feature>
<dbReference type="Gene3D" id="3.40.50.300">
    <property type="entry name" value="P-loop containing nucleotide triphosphate hydrolases"/>
    <property type="match status" value="2"/>
</dbReference>
<evidence type="ECO:0000313" key="19">
    <source>
        <dbReference type="WBParaSite" id="ACRNAN_scaffold1307.g28235.t1"/>
    </source>
</evidence>
<dbReference type="PANTHER" id="PTHR24223">
    <property type="entry name" value="ATP-BINDING CASSETTE SUB-FAMILY C"/>
    <property type="match status" value="1"/>
</dbReference>
<feature type="transmembrane region" description="Helical" evidence="15">
    <location>
        <begin position="182"/>
        <end position="201"/>
    </location>
</feature>
<feature type="transmembrane region" description="Helical" evidence="15">
    <location>
        <begin position="523"/>
        <end position="548"/>
    </location>
</feature>
<keyword evidence="6 15" id="KW-0812">Transmembrane</keyword>
<keyword evidence="7" id="KW-0677">Repeat</keyword>
<evidence type="ECO:0000256" key="9">
    <source>
        <dbReference type="ARBA" id="ARBA00022840"/>
    </source>
</evidence>
<feature type="transmembrane region" description="Helical" evidence="15">
    <location>
        <begin position="120"/>
        <end position="140"/>
    </location>
</feature>
<comment type="subcellular location">
    <subcellularLocation>
        <location evidence="1">Cell membrane</location>
        <topology evidence="1">Multi-pass membrane protein</topology>
    </subcellularLocation>
</comment>
<evidence type="ECO:0000256" key="6">
    <source>
        <dbReference type="ARBA" id="ARBA00022692"/>
    </source>
</evidence>
<name>A0A914CRM5_9BILA</name>
<evidence type="ECO:0000256" key="5">
    <source>
        <dbReference type="ARBA" id="ARBA00022475"/>
    </source>
</evidence>
<dbReference type="GO" id="GO:0008559">
    <property type="term" value="F:ABC-type xenobiotic transporter activity"/>
    <property type="evidence" value="ECO:0007669"/>
    <property type="project" value="UniProtKB-EC"/>
</dbReference>
<dbReference type="InterPro" id="IPR027417">
    <property type="entry name" value="P-loop_NTPase"/>
</dbReference>
<feature type="transmembrane region" description="Helical" evidence="15">
    <location>
        <begin position="92"/>
        <end position="114"/>
    </location>
</feature>
<comment type="catalytic activity">
    <reaction evidence="14">
        <text>ATP + H2O + xenobioticSide 1 = ADP + phosphate + xenobioticSide 2.</text>
        <dbReference type="EC" id="7.6.2.2"/>
    </reaction>
</comment>
<keyword evidence="12 15" id="KW-0472">Membrane</keyword>
<feature type="transmembrane region" description="Helical" evidence="15">
    <location>
        <begin position="882"/>
        <end position="906"/>
    </location>
</feature>
<dbReference type="WBParaSite" id="ACRNAN_scaffold1307.g28235.t1">
    <property type="protein sequence ID" value="ACRNAN_scaffold1307.g28235.t1"/>
    <property type="gene ID" value="ACRNAN_scaffold1307.g28235"/>
</dbReference>
<feature type="domain" description="ABC transmembrane type-1" evidence="17">
    <location>
        <begin position="895"/>
        <end position="1194"/>
    </location>
</feature>
<dbReference type="InterPro" id="IPR003593">
    <property type="entry name" value="AAA+_ATPase"/>
</dbReference>
<dbReference type="InterPro" id="IPR017871">
    <property type="entry name" value="ABC_transporter-like_CS"/>
</dbReference>
<keyword evidence="5" id="KW-1003">Cell membrane</keyword>
<dbReference type="CDD" id="cd18598">
    <property type="entry name" value="ABC_6TM_MRP7_D1_like"/>
    <property type="match status" value="1"/>
</dbReference>
<evidence type="ECO:0000256" key="10">
    <source>
        <dbReference type="ARBA" id="ARBA00022967"/>
    </source>
</evidence>
<dbReference type="InterPro" id="IPR050173">
    <property type="entry name" value="ABC_transporter_C-like"/>
</dbReference>
<dbReference type="InterPro" id="IPR003439">
    <property type="entry name" value="ABC_transporter-like_ATP-bd"/>
</dbReference>
<feature type="transmembrane region" description="Helical" evidence="15">
    <location>
        <begin position="342"/>
        <end position="367"/>
    </location>
</feature>
<dbReference type="PROSITE" id="PS50893">
    <property type="entry name" value="ABC_TRANSPORTER_2"/>
    <property type="match status" value="2"/>
</dbReference>
<feature type="transmembrane region" description="Helical" evidence="15">
    <location>
        <begin position="1144"/>
        <end position="1164"/>
    </location>
</feature>
<evidence type="ECO:0000313" key="18">
    <source>
        <dbReference type="Proteomes" id="UP000887540"/>
    </source>
</evidence>
<feature type="transmembrane region" description="Helical" evidence="15">
    <location>
        <begin position="420"/>
        <end position="438"/>
    </location>
</feature>
<reference evidence="19" key="1">
    <citation type="submission" date="2022-11" db="UniProtKB">
        <authorList>
            <consortium name="WormBaseParasite"/>
        </authorList>
    </citation>
    <scope>IDENTIFICATION</scope>
</reference>
<dbReference type="FunFam" id="3.40.50.300:FF:002145">
    <property type="entry name" value="ABC transporter (MsbA subfamily)"/>
    <property type="match status" value="1"/>
</dbReference>
<dbReference type="Pfam" id="PF00005">
    <property type="entry name" value="ABC_tran"/>
    <property type="match status" value="2"/>
</dbReference>
<evidence type="ECO:0000256" key="7">
    <source>
        <dbReference type="ARBA" id="ARBA00022737"/>
    </source>
</evidence>
<sequence length="1473" mass="166712">METMPNKEDWYEFCGFNESASTFSTKFIYNERNLTLTPCAEFGIIFAEHTFLLFATVLHFFQLKSSERIPPTSSYDFGVSPKLIRSVLAYKLFVVLLTCILLFLSIILGIFSTYELKLPLLIEYGLAIVIWFVYSFIWIISLKNDLWTRPTCLSIIYCISSKCFLMIAAQRWLLYGPGDPRTVIILVIVGFHLGNYLVNIVEWQISKRRNSNWQRLQEDESMGLNPDADEGANILSRLFFCWVNPLIKKGYNGQLKQVHDLFNLPPSLRVLHTERRFIESAPNRFTDDEDFSLMRALIRAFGLQYFSLGLLRLLGDAFTFAGPILLHLLVTCLQDGDPDGYGYLYASLMLVSTFLSAFTDFNFNFYVNKVSLRIRSATISALYDKLLQIPLGRLSKFSSGQVINFMSTDVDRIVNVCNSFHAFWSLPIKTIVALYLLYREIGLAFLSGLLAAILMVPINKYITVKIGSMSAKMMKYKDQRMRLITETMRAIRAVKLSNWETYFEQRIDSIRKKELKYLKARKYLDAICVYLWASAPVLITISILLTYTLLLHEKLTAAKIFTSLALVNILILPLNAFPWVLNGLIEAYVSKKRLDKFFALENFDFEKIYSLIEGPKKLLEIENMKFSWSNAKTSVKNFNLFGEEGMIIGIMGPVGSGKSTILMGILGETEYLEPNGMLKIRQNGITEGFAYVGHECWLRRGTIRDNILCESHFREDFYQKVLEATTLDHDIELMPSKDLYHIADEGTTLSGGQRARLALARAIYQDNDVYLLDDPFASLDSKVGKFIWQNCLENLLKKRGKLVLVATHHTEYLRNADFIISLDSCGQISKAGTPEEVLNAEDLAKAELSATSDTTTAPFDMPEIVPPADEEKESGTVKIGVYWSYLHATGYCLSALILAFLVAMQLSKNLSDAWLSRWTLNSNDSNTWNENGTYTDYRYPLGARELLPLQENESKTTEYFLIVYVSLAVANTIFTLFRAFLFAYGGIVSARNLHTKLLHRVLNSSVAWWDATPWGRVVNRLCSDVYMVDDSLPFQLNICLASFVNLIGALILTSFALPYLIPVILILFVLYYAVQRYYRFTTCEVKRITSLTLSPLYSHITDTVTGLVTIRAHRFVERFTEVLRDRLGQNLAAQFSSLAASQWLSVRLQMLGVLMVSAVCYGAVVEVRFHYVESGLVGLAITYALSMTNLLNSLLCSFIDTEKELVSVERIVDYVENVPLEETNAEEEGVDKFLFCRTINGQIDFTCVSLRYSPGLPWALKNVTFHIEAGQRVGIIGRTGSGKSSIFQALLRAHPIETGKIFIDGTVDVGQIDPKAVRSIFGLVTQSPFIFSGTVRENICVDKEYPDHAIIAILHKAGLEEWLRRSGGLDSEIAESGANLSFGEKQILSLCRLILSEPKIVLIDEATAHLDEPTHILMNNLLRQTLPTTTVLSIVHRLSGIDTFDWMIEMSNGTVHRQGDGVCWIHSLETHLV</sequence>
<dbReference type="EC" id="7.6.2.2" evidence="3"/>
<feature type="transmembrane region" description="Helical" evidence="15">
    <location>
        <begin position="959"/>
        <end position="984"/>
    </location>
</feature>
<evidence type="ECO:0000256" key="1">
    <source>
        <dbReference type="ARBA" id="ARBA00004651"/>
    </source>
</evidence>
<feature type="transmembrane region" description="Helical" evidence="15">
    <location>
        <begin position="1034"/>
        <end position="1053"/>
    </location>
</feature>